<dbReference type="EMBL" id="JARPUR010000002">
    <property type="protein sequence ID" value="KAK4882868.1"/>
    <property type="molecule type" value="Genomic_DNA"/>
</dbReference>
<evidence type="ECO:0000313" key="8">
    <source>
        <dbReference type="Proteomes" id="UP001353858"/>
    </source>
</evidence>
<keyword evidence="8" id="KW-1185">Reference proteome</keyword>
<dbReference type="PROSITE" id="PS50157">
    <property type="entry name" value="ZINC_FINGER_C2H2_2"/>
    <property type="match status" value="1"/>
</dbReference>
<dbReference type="PROSITE" id="PS00028">
    <property type="entry name" value="ZINC_FINGER_C2H2_1"/>
    <property type="match status" value="2"/>
</dbReference>
<accession>A0AAN7SQ45</accession>
<dbReference type="InterPro" id="IPR036236">
    <property type="entry name" value="Znf_C2H2_sf"/>
</dbReference>
<keyword evidence="3 5" id="KW-0863">Zinc-finger</keyword>
<evidence type="ECO:0000256" key="5">
    <source>
        <dbReference type="PROSITE-ProRule" id="PRU00042"/>
    </source>
</evidence>
<feature type="domain" description="C2H2-type" evidence="6">
    <location>
        <begin position="7"/>
        <end position="37"/>
    </location>
</feature>
<dbReference type="AlphaFoldDB" id="A0AAN7SQ45"/>
<keyword evidence="2" id="KW-0677">Repeat</keyword>
<name>A0AAN7SQ45_9COLE</name>
<dbReference type="SUPFAM" id="SSF57667">
    <property type="entry name" value="beta-beta-alpha zinc fingers"/>
    <property type="match status" value="1"/>
</dbReference>
<organism evidence="7 8">
    <name type="scientific">Aquatica leii</name>
    <dbReference type="NCBI Taxonomy" id="1421715"/>
    <lineage>
        <taxon>Eukaryota</taxon>
        <taxon>Metazoa</taxon>
        <taxon>Ecdysozoa</taxon>
        <taxon>Arthropoda</taxon>
        <taxon>Hexapoda</taxon>
        <taxon>Insecta</taxon>
        <taxon>Pterygota</taxon>
        <taxon>Neoptera</taxon>
        <taxon>Endopterygota</taxon>
        <taxon>Coleoptera</taxon>
        <taxon>Polyphaga</taxon>
        <taxon>Elateriformia</taxon>
        <taxon>Elateroidea</taxon>
        <taxon>Lampyridae</taxon>
        <taxon>Luciolinae</taxon>
        <taxon>Aquatica</taxon>
    </lineage>
</organism>
<reference evidence="8" key="1">
    <citation type="submission" date="2023-01" db="EMBL/GenBank/DDBJ databases">
        <title>Key to firefly adult light organ development and bioluminescence: homeobox transcription factors regulate luciferase expression and transportation to peroxisome.</title>
        <authorList>
            <person name="Fu X."/>
        </authorList>
    </citation>
    <scope>NUCLEOTIDE SEQUENCE [LARGE SCALE GENOMIC DNA]</scope>
</reference>
<dbReference type="GO" id="GO:0005634">
    <property type="term" value="C:nucleus"/>
    <property type="evidence" value="ECO:0007669"/>
    <property type="project" value="TreeGrafter"/>
</dbReference>
<dbReference type="InterPro" id="IPR051580">
    <property type="entry name" value="ZnF-Chromatin_assoc"/>
</dbReference>
<dbReference type="Proteomes" id="UP001353858">
    <property type="component" value="Unassembled WGS sequence"/>
</dbReference>
<evidence type="ECO:0000256" key="3">
    <source>
        <dbReference type="ARBA" id="ARBA00022771"/>
    </source>
</evidence>
<dbReference type="InterPro" id="IPR013087">
    <property type="entry name" value="Znf_C2H2_type"/>
</dbReference>
<dbReference type="PANTHER" id="PTHR23057:SF0">
    <property type="entry name" value="JUXTAPOSED WITH ANOTHER ZINC FINGER PROTEIN 1"/>
    <property type="match status" value="1"/>
</dbReference>
<dbReference type="PANTHER" id="PTHR23057">
    <property type="entry name" value="JUXTAPOSED WITH ANOTHER ZINC FINGER PROTEIN 1"/>
    <property type="match status" value="1"/>
</dbReference>
<keyword evidence="1" id="KW-0479">Metal-binding</keyword>
<dbReference type="GO" id="GO:0008270">
    <property type="term" value="F:zinc ion binding"/>
    <property type="evidence" value="ECO:0007669"/>
    <property type="project" value="UniProtKB-KW"/>
</dbReference>
<dbReference type="SMART" id="SM00355">
    <property type="entry name" value="ZnF_C2H2"/>
    <property type="match status" value="2"/>
</dbReference>
<evidence type="ECO:0000256" key="1">
    <source>
        <dbReference type="ARBA" id="ARBA00022723"/>
    </source>
</evidence>
<dbReference type="Gene3D" id="3.30.160.60">
    <property type="entry name" value="Classic Zinc Finger"/>
    <property type="match status" value="1"/>
</dbReference>
<evidence type="ECO:0000256" key="2">
    <source>
        <dbReference type="ARBA" id="ARBA00022737"/>
    </source>
</evidence>
<sequence>MAVFFKNDCKYNGCGKSFSTLSSLIEHIEGTHLDFDPKVSAGFELQRPSALPLSYILKYSQSPVSSIDEAEIVSESESSNDSWTPTKGISFKKKPKNLPYKEKPYGCSVPGCKKRYKNINGIKYHCKNGHRHFEKLKKMSNRKSKFSNNGKILLKKIDHLANPQFPSTSNSSGLIDLPTINGKRTTTENMRNQLIENGDDQIYGDNNNMYYPVDFALSCQNDFNKWSNSVSNTNDLTIIRSNLKNTETL</sequence>
<keyword evidence="4" id="KW-0862">Zinc</keyword>
<protein>
    <recommendedName>
        <fullName evidence="6">C2H2-type domain-containing protein</fullName>
    </recommendedName>
</protein>
<evidence type="ECO:0000259" key="6">
    <source>
        <dbReference type="PROSITE" id="PS50157"/>
    </source>
</evidence>
<proteinExistence type="predicted"/>
<gene>
    <name evidence="7" type="ORF">RN001_006187</name>
</gene>
<evidence type="ECO:0000313" key="7">
    <source>
        <dbReference type="EMBL" id="KAK4882868.1"/>
    </source>
</evidence>
<evidence type="ECO:0000256" key="4">
    <source>
        <dbReference type="ARBA" id="ARBA00022833"/>
    </source>
</evidence>
<comment type="caution">
    <text evidence="7">The sequence shown here is derived from an EMBL/GenBank/DDBJ whole genome shotgun (WGS) entry which is preliminary data.</text>
</comment>